<evidence type="ECO:0000313" key="1">
    <source>
        <dbReference type="EMBL" id="KAF4707205.1"/>
    </source>
</evidence>
<dbReference type="Proteomes" id="UP000574390">
    <property type="component" value="Unassembled WGS sequence"/>
</dbReference>
<reference evidence="1 2" key="1">
    <citation type="submission" date="2020-04" db="EMBL/GenBank/DDBJ databases">
        <title>Perkinsus olseni comparative genomics.</title>
        <authorList>
            <person name="Bogema D.R."/>
        </authorList>
    </citation>
    <scope>NUCLEOTIDE SEQUENCE [LARGE SCALE GENOMIC DNA]</scope>
    <source>
        <strain evidence="1">ATCC PRA-205</strain>
    </source>
</reference>
<proteinExistence type="predicted"/>
<name>A0A7J6QFS5_PEROL</name>
<gene>
    <name evidence="1" type="ORF">FOZ62_009159</name>
</gene>
<sequence>MALRELRRAVEQVNGACSIAQVMTDFENGLRNAITSVFMVEPQNLRGCLFHASKAWFRRIQSEGLAPVYREQVNNGEAHSQLNRWLHAVFGLPCLHPTEVEQVWGELKRIQPQDQRVTSFVNYLDQYFMLPTSTWPPVYWAALAGERHRTNNAAESLHSVLKRLIGRRHPNVRLFLQKLKVHHESVRIKLRSTRIPSSRRSPKELQRCVIVDQYTEGRIQLFELLEDLGRVNTFPNLSADGDRDEDGQP</sequence>
<dbReference type="AlphaFoldDB" id="A0A7J6QFS5"/>
<protein>
    <recommendedName>
        <fullName evidence="3">MULE transposase domain-containing protein</fullName>
    </recommendedName>
</protein>
<evidence type="ECO:0008006" key="3">
    <source>
        <dbReference type="Google" id="ProtNLM"/>
    </source>
</evidence>
<accession>A0A7J6QFS5</accession>
<comment type="caution">
    <text evidence="1">The sequence shown here is derived from an EMBL/GenBank/DDBJ whole genome shotgun (WGS) entry which is preliminary data.</text>
</comment>
<evidence type="ECO:0000313" key="2">
    <source>
        <dbReference type="Proteomes" id="UP000574390"/>
    </source>
</evidence>
<organism evidence="1 2">
    <name type="scientific">Perkinsus olseni</name>
    <name type="common">Perkinsus atlanticus</name>
    <dbReference type="NCBI Taxonomy" id="32597"/>
    <lineage>
        <taxon>Eukaryota</taxon>
        <taxon>Sar</taxon>
        <taxon>Alveolata</taxon>
        <taxon>Perkinsozoa</taxon>
        <taxon>Perkinsea</taxon>
        <taxon>Perkinsida</taxon>
        <taxon>Perkinsidae</taxon>
        <taxon>Perkinsus</taxon>
    </lineage>
</organism>
<dbReference type="EMBL" id="JABANM010029892">
    <property type="protein sequence ID" value="KAF4707205.1"/>
    <property type="molecule type" value="Genomic_DNA"/>
</dbReference>